<dbReference type="PANTHER" id="PTHR43333:SF1">
    <property type="entry name" value="D-ISOMER SPECIFIC 2-HYDROXYACID DEHYDROGENASE NAD-BINDING DOMAIN-CONTAINING PROTEIN"/>
    <property type="match status" value="1"/>
</dbReference>
<dbReference type="GO" id="GO:0051287">
    <property type="term" value="F:NAD binding"/>
    <property type="evidence" value="ECO:0007669"/>
    <property type="project" value="InterPro"/>
</dbReference>
<dbReference type="InterPro" id="IPR006140">
    <property type="entry name" value="D-isomer_DH_NAD-bd"/>
</dbReference>
<dbReference type="Gene3D" id="3.40.50.720">
    <property type="entry name" value="NAD(P)-binding Rossmann-like Domain"/>
    <property type="match status" value="2"/>
</dbReference>
<accession>A0A100VZM7</accession>
<evidence type="ECO:0000259" key="3">
    <source>
        <dbReference type="Pfam" id="PF02826"/>
    </source>
</evidence>
<dbReference type="Proteomes" id="UP000069620">
    <property type="component" value="Unassembled WGS sequence"/>
</dbReference>
<keyword evidence="1" id="KW-0560">Oxidoreductase</keyword>
<dbReference type="AlphaFoldDB" id="A0A100VZM7"/>
<sequence length="359" mass="38440">MTEPTERSAARPSRLRVVASTPISEELIERIVRREPRIDFIRDQTLLPPQRFAGDHVGDPAFRRTPEQQRAFDELVDSAQALYGVPDEKPAALKRTVEHNPGLLWVHTMPAGGGAQIKAAQLTDEDLARIRFTTSAGVHAEPLAEYALFGLLAGAKTLPKLLAHQAEREWADRWEMGLLSQQRVLLVGLGGIGKVVAAKLSALGVTVVGTSRSGTPVDGVDEIVHPDDLAQAAADVDGIVVSLPGTAATDGLVDEKVLRAAKPGFTLVSIGRGTVINEQALIAALRDGQVGFAALDVFAVEPLPADSPLWSDPKVLISPHTAALNSAEDRLIADLFADNAGRLLDGRPLRNPVDTVEFY</sequence>
<dbReference type="EMBL" id="BCSX01000024">
    <property type="protein sequence ID" value="GAS88932.1"/>
    <property type="molecule type" value="Genomic_DNA"/>
</dbReference>
<gene>
    <name evidence="4" type="ORF">RMCB_3028</name>
</gene>
<evidence type="ECO:0000313" key="4">
    <source>
        <dbReference type="EMBL" id="GAS88932.1"/>
    </source>
</evidence>
<keyword evidence="2" id="KW-0520">NAD</keyword>
<dbReference type="RefSeq" id="WP_201028296.1">
    <property type="nucleotide sequence ID" value="NZ_BCSX01000024.1"/>
</dbReference>
<reference evidence="5" key="2">
    <citation type="submission" date="2016-02" db="EMBL/GenBank/DDBJ databases">
        <title>Draft genome sequence of five rapidly growing Mycobacterium species.</title>
        <authorList>
            <person name="Katahira K."/>
            <person name="Gotou Y."/>
            <person name="Iida K."/>
            <person name="Ogura Y."/>
            <person name="Hayashi T."/>
        </authorList>
    </citation>
    <scope>NUCLEOTIDE SEQUENCE [LARGE SCALE GENOMIC DNA]</scope>
    <source>
        <strain evidence="5">JCM15654</strain>
    </source>
</reference>
<dbReference type="STRING" id="146020.RMCB_3028"/>
<evidence type="ECO:0000313" key="5">
    <source>
        <dbReference type="Proteomes" id="UP000069620"/>
    </source>
</evidence>
<evidence type="ECO:0000256" key="2">
    <source>
        <dbReference type="ARBA" id="ARBA00023027"/>
    </source>
</evidence>
<proteinExistence type="predicted"/>
<comment type="caution">
    <text evidence="4">The sequence shown here is derived from an EMBL/GenBank/DDBJ whole genome shotgun (WGS) entry which is preliminary data.</text>
</comment>
<dbReference type="InterPro" id="IPR036291">
    <property type="entry name" value="NAD(P)-bd_dom_sf"/>
</dbReference>
<organism evidence="4 5">
    <name type="scientific">Mycolicibacterium brisbanense</name>
    <dbReference type="NCBI Taxonomy" id="146020"/>
    <lineage>
        <taxon>Bacteria</taxon>
        <taxon>Bacillati</taxon>
        <taxon>Actinomycetota</taxon>
        <taxon>Actinomycetes</taxon>
        <taxon>Mycobacteriales</taxon>
        <taxon>Mycobacteriaceae</taxon>
        <taxon>Mycolicibacterium</taxon>
    </lineage>
</organism>
<reference evidence="5" key="1">
    <citation type="journal article" date="2016" name="Genome Announc.">
        <title>Draft Genome Sequences of Five Rapidly Growing Mycobacterium Species, M. thermoresistibile, M. fortuitum subsp. acetamidolyticum, M. canariasense, M. brisbanense, and M. novocastrense.</title>
        <authorList>
            <person name="Katahira K."/>
            <person name="Ogura Y."/>
            <person name="Gotoh Y."/>
            <person name="Hayashi T."/>
        </authorList>
    </citation>
    <scope>NUCLEOTIDE SEQUENCE [LARGE SCALE GENOMIC DNA]</scope>
    <source>
        <strain evidence="5">JCM15654</strain>
    </source>
</reference>
<dbReference type="CDD" id="cd05300">
    <property type="entry name" value="2-Hacid_dh_1"/>
    <property type="match status" value="1"/>
</dbReference>
<name>A0A100VZM7_9MYCO</name>
<keyword evidence="5" id="KW-1185">Reference proteome</keyword>
<dbReference type="Pfam" id="PF02826">
    <property type="entry name" value="2-Hacid_dh_C"/>
    <property type="match status" value="1"/>
</dbReference>
<protein>
    <submittedName>
        <fullName evidence="4">D-isomer specific 2-hydroxyacid dehydrogenase NAD-binding protein</fullName>
    </submittedName>
</protein>
<dbReference type="PANTHER" id="PTHR43333">
    <property type="entry name" value="2-HACID_DH_C DOMAIN-CONTAINING PROTEIN"/>
    <property type="match status" value="1"/>
</dbReference>
<feature type="domain" description="D-isomer specific 2-hydroxyacid dehydrogenase NAD-binding" evidence="3">
    <location>
        <begin position="151"/>
        <end position="322"/>
    </location>
</feature>
<evidence type="ECO:0000256" key="1">
    <source>
        <dbReference type="ARBA" id="ARBA00023002"/>
    </source>
</evidence>
<dbReference type="SUPFAM" id="SSF51735">
    <property type="entry name" value="NAD(P)-binding Rossmann-fold domains"/>
    <property type="match status" value="1"/>
</dbReference>
<dbReference type="GO" id="GO:0016491">
    <property type="term" value="F:oxidoreductase activity"/>
    <property type="evidence" value="ECO:0007669"/>
    <property type="project" value="UniProtKB-KW"/>
</dbReference>